<gene>
    <name evidence="3" type="ORF">CUNI_LOCUS21322</name>
</gene>
<dbReference type="InterPro" id="IPR018490">
    <property type="entry name" value="cNMP-bd_dom_sf"/>
</dbReference>
<feature type="domain" description="Cyclic nucleotide-binding" evidence="2">
    <location>
        <begin position="99"/>
        <end position="197"/>
    </location>
</feature>
<feature type="region of interest" description="Disordered" evidence="1">
    <location>
        <begin position="520"/>
        <end position="556"/>
    </location>
</feature>
<sequence length="577" mass="65820">AGDTHSIFSGLKQLKAERERLLDRSNQTDSSRMKQFDPARYTFNKEVHLSTEIKLTLTVPCYQRSNDEVEKIVETLQQIRAFVAYPIAYQRVIAKAAWYIVVPAFRVVIRERHDAVSYYFMINGRANMQKLLGNPHHLKASQFKQIRVLRAQDMFGEEAITSPGCKRSYTVTTDTVCEMLSINCSELQDAMLTTSSVYETAPEHIRFLGSLNAMKKFPKLKLLEEAQDNINIAHFLGGAVVTTNVEQSDYVYFVYYGTCDVLKEIPPPQSAVEAYTKAKLLKDEDIMAEGSISPLSRKSVLIRDATKPEEVEGSPFYVDNSTQRRSYFANRLDYIESRENLRNVFAKEIEKRQNEYISYKNAFMAEARELEDKCRQIATTIPIGARKRLLGGKIACPRPPPINFHSSLRLNRPKDTSANSNFDLGKDKRVDEVDTSRKVARLSIVIPQDDLDDSRKQKQILSAHVQSSTRFSSRFSSREASMDFLAGRDDKDERTRTSRRLTKLVGSNMNLLDAVFRHSIHREPSDVTPPVDAKRTPRKRDSQDSQEGRLARSSGRLQTSNFSRWAMVRTAIRGDVV</sequence>
<organism evidence="3 4">
    <name type="scientific">Candidula unifasciata</name>
    <dbReference type="NCBI Taxonomy" id="100452"/>
    <lineage>
        <taxon>Eukaryota</taxon>
        <taxon>Metazoa</taxon>
        <taxon>Spiralia</taxon>
        <taxon>Lophotrochozoa</taxon>
        <taxon>Mollusca</taxon>
        <taxon>Gastropoda</taxon>
        <taxon>Heterobranchia</taxon>
        <taxon>Euthyneura</taxon>
        <taxon>Panpulmonata</taxon>
        <taxon>Eupulmonata</taxon>
        <taxon>Stylommatophora</taxon>
        <taxon>Helicina</taxon>
        <taxon>Helicoidea</taxon>
        <taxon>Geomitridae</taxon>
        <taxon>Candidula</taxon>
    </lineage>
</organism>
<feature type="non-terminal residue" evidence="3">
    <location>
        <position position="1"/>
    </location>
</feature>
<evidence type="ECO:0000259" key="2">
    <source>
        <dbReference type="PROSITE" id="PS50042"/>
    </source>
</evidence>
<dbReference type="InterPro" id="IPR014710">
    <property type="entry name" value="RmlC-like_jellyroll"/>
</dbReference>
<name>A0A8S4A387_9EUPU</name>
<dbReference type="Pfam" id="PF00027">
    <property type="entry name" value="cNMP_binding"/>
    <property type="match status" value="1"/>
</dbReference>
<dbReference type="Gene3D" id="2.60.120.10">
    <property type="entry name" value="Jelly Rolls"/>
    <property type="match status" value="1"/>
</dbReference>
<evidence type="ECO:0000313" key="3">
    <source>
        <dbReference type="EMBL" id="CAG5135764.1"/>
    </source>
</evidence>
<feature type="compositionally biased region" description="Basic and acidic residues" evidence="1">
    <location>
        <begin position="532"/>
        <end position="550"/>
    </location>
</feature>
<dbReference type="Proteomes" id="UP000678393">
    <property type="component" value="Unassembled WGS sequence"/>
</dbReference>
<dbReference type="EMBL" id="CAJHNH020008455">
    <property type="protein sequence ID" value="CAG5135764.1"/>
    <property type="molecule type" value="Genomic_DNA"/>
</dbReference>
<feature type="non-terminal residue" evidence="3">
    <location>
        <position position="577"/>
    </location>
</feature>
<keyword evidence="4" id="KW-1185">Reference proteome</keyword>
<evidence type="ECO:0000313" key="4">
    <source>
        <dbReference type="Proteomes" id="UP000678393"/>
    </source>
</evidence>
<evidence type="ECO:0000256" key="1">
    <source>
        <dbReference type="SAM" id="MobiDB-lite"/>
    </source>
</evidence>
<dbReference type="AlphaFoldDB" id="A0A8S4A387"/>
<dbReference type="OrthoDB" id="166212at2759"/>
<dbReference type="PROSITE" id="PS50042">
    <property type="entry name" value="CNMP_BINDING_3"/>
    <property type="match status" value="1"/>
</dbReference>
<dbReference type="PANTHER" id="PTHR23011:SF28">
    <property type="entry name" value="CYCLIC NUCLEOTIDE-BINDING DOMAIN CONTAINING PROTEIN"/>
    <property type="match status" value="1"/>
</dbReference>
<dbReference type="SUPFAM" id="SSF51206">
    <property type="entry name" value="cAMP-binding domain-like"/>
    <property type="match status" value="1"/>
</dbReference>
<proteinExistence type="predicted"/>
<reference evidence="3" key="1">
    <citation type="submission" date="2021-04" db="EMBL/GenBank/DDBJ databases">
        <authorList>
            <consortium name="Molecular Ecology Group"/>
        </authorList>
    </citation>
    <scope>NUCLEOTIDE SEQUENCE</scope>
</reference>
<dbReference type="PANTHER" id="PTHR23011">
    <property type="entry name" value="CYCLIC NUCLEOTIDE-BINDING DOMAIN CONTAINING PROTEIN"/>
    <property type="match status" value="1"/>
</dbReference>
<dbReference type="InterPro" id="IPR000595">
    <property type="entry name" value="cNMP-bd_dom"/>
</dbReference>
<accession>A0A8S4A387</accession>
<dbReference type="CDD" id="cd00038">
    <property type="entry name" value="CAP_ED"/>
    <property type="match status" value="1"/>
</dbReference>
<protein>
    <recommendedName>
        <fullName evidence="2">Cyclic nucleotide-binding domain-containing protein</fullName>
    </recommendedName>
</protein>
<comment type="caution">
    <text evidence="3">The sequence shown here is derived from an EMBL/GenBank/DDBJ whole genome shotgun (WGS) entry which is preliminary data.</text>
</comment>